<feature type="domain" description="Nudix hydrolase" evidence="1">
    <location>
        <begin position="69"/>
        <end position="209"/>
    </location>
</feature>
<proteinExistence type="predicted"/>
<organism evidence="2 3">
    <name type="scientific">Cucumis melo</name>
    <name type="common">Muskmelon</name>
    <dbReference type="NCBI Taxonomy" id="3656"/>
    <lineage>
        <taxon>Eukaryota</taxon>
        <taxon>Viridiplantae</taxon>
        <taxon>Streptophyta</taxon>
        <taxon>Embryophyta</taxon>
        <taxon>Tracheophyta</taxon>
        <taxon>Spermatophyta</taxon>
        <taxon>Magnoliopsida</taxon>
        <taxon>eudicotyledons</taxon>
        <taxon>Gunneridae</taxon>
        <taxon>Pentapetalae</taxon>
        <taxon>rosids</taxon>
        <taxon>fabids</taxon>
        <taxon>Cucurbitales</taxon>
        <taxon>Cucurbitaceae</taxon>
        <taxon>Benincaseae</taxon>
        <taxon>Cucumis</taxon>
    </lineage>
</organism>
<dbReference type="SUPFAM" id="SSF55811">
    <property type="entry name" value="Nudix"/>
    <property type="match status" value="1"/>
</dbReference>
<evidence type="ECO:0000259" key="1">
    <source>
        <dbReference type="PROSITE" id="PS51462"/>
    </source>
</evidence>
<dbReference type="CDD" id="cd03426">
    <property type="entry name" value="NUDIX_CoAse_Nudt7"/>
    <property type="match status" value="1"/>
</dbReference>
<dbReference type="GeneID" id="127150700"/>
<protein>
    <submittedName>
        <fullName evidence="3">Nudix hydrolase 15, mitochondrial-like</fullName>
    </submittedName>
</protein>
<dbReference type="Proteomes" id="UP001652600">
    <property type="component" value="Chromosome 8"/>
</dbReference>
<evidence type="ECO:0000313" key="3">
    <source>
        <dbReference type="RefSeq" id="XP_050945161.1"/>
    </source>
</evidence>
<dbReference type="InterPro" id="IPR000086">
    <property type="entry name" value="NUDIX_hydrolase_dom"/>
</dbReference>
<dbReference type="InterPro" id="IPR045121">
    <property type="entry name" value="CoAse"/>
</dbReference>
<dbReference type="RefSeq" id="XP_050945161.1">
    <property type="nucleotide sequence ID" value="XM_051089204.1"/>
</dbReference>
<reference evidence="3" key="1">
    <citation type="submission" date="2025-08" db="UniProtKB">
        <authorList>
            <consortium name="RefSeq"/>
        </authorList>
    </citation>
    <scope>IDENTIFICATION</scope>
    <source>
        <tissue evidence="3">Stem</tissue>
    </source>
</reference>
<dbReference type="InterPro" id="IPR015797">
    <property type="entry name" value="NUDIX_hydrolase-like_dom_sf"/>
</dbReference>
<dbReference type="Gene3D" id="3.90.79.10">
    <property type="entry name" value="Nucleoside Triphosphate Pyrophosphohydrolase"/>
    <property type="match status" value="1"/>
</dbReference>
<dbReference type="Pfam" id="PF00293">
    <property type="entry name" value="NUDIX"/>
    <property type="match status" value="1"/>
</dbReference>
<dbReference type="PROSITE" id="PS51462">
    <property type="entry name" value="NUDIX"/>
    <property type="match status" value="1"/>
</dbReference>
<sequence>MDCWSLSLPLDDEFKKLVNRLPLIMIPSEKLLRLRSFFFYFNYYLSLPLSPFVASASSRKPTPAATQLTNRAAVLICLFLTDIGELRVILTKRASTLSSHSGEVALPGGKRDLSDADDVATALREAEEEIGLAPALVNIIAVLQPFVNKKGMTVVPVLGLLSSKEAFNPTPNAGEVDAVFDVPLEMFLKDEKRRAVEKEWMGYNYLLHFFDYECKI</sequence>
<dbReference type="PANTHER" id="PTHR12992:SF41">
    <property type="entry name" value="NUDIX HYDROLASE 11"/>
    <property type="match status" value="1"/>
</dbReference>
<keyword evidence="2" id="KW-1185">Reference proteome</keyword>
<accession>A0ABM3L574</accession>
<name>A0ABM3L574_CUCME</name>
<evidence type="ECO:0000313" key="2">
    <source>
        <dbReference type="Proteomes" id="UP001652600"/>
    </source>
</evidence>
<dbReference type="PANTHER" id="PTHR12992">
    <property type="entry name" value="NUDIX HYDROLASE"/>
    <property type="match status" value="1"/>
</dbReference>
<gene>
    <name evidence="3" type="primary">LOC127150700</name>
</gene>